<name>A0AAD5TZH4_9FUNG</name>
<feature type="compositionally biased region" description="Basic residues" evidence="1">
    <location>
        <begin position="401"/>
        <end position="421"/>
    </location>
</feature>
<evidence type="ECO:0000256" key="1">
    <source>
        <dbReference type="SAM" id="MobiDB-lite"/>
    </source>
</evidence>
<feature type="region of interest" description="Disordered" evidence="1">
    <location>
        <begin position="337"/>
        <end position="547"/>
    </location>
</feature>
<keyword evidence="3" id="KW-1185">Reference proteome</keyword>
<feature type="region of interest" description="Disordered" evidence="1">
    <location>
        <begin position="283"/>
        <end position="304"/>
    </location>
</feature>
<feature type="compositionally biased region" description="Acidic residues" evidence="1">
    <location>
        <begin position="372"/>
        <end position="391"/>
    </location>
</feature>
<evidence type="ECO:0000313" key="2">
    <source>
        <dbReference type="EMBL" id="KAJ3214345.1"/>
    </source>
</evidence>
<feature type="compositionally biased region" description="Polar residues" evidence="1">
    <location>
        <begin position="337"/>
        <end position="362"/>
    </location>
</feature>
<dbReference type="EMBL" id="JADGJW010000630">
    <property type="protein sequence ID" value="KAJ3214345.1"/>
    <property type="molecule type" value="Genomic_DNA"/>
</dbReference>
<reference evidence="2" key="1">
    <citation type="submission" date="2020-05" db="EMBL/GenBank/DDBJ databases">
        <title>Phylogenomic resolution of chytrid fungi.</title>
        <authorList>
            <person name="Stajich J.E."/>
            <person name="Amses K."/>
            <person name="Simmons R."/>
            <person name="Seto K."/>
            <person name="Myers J."/>
            <person name="Bonds A."/>
            <person name="Quandt C.A."/>
            <person name="Barry K."/>
            <person name="Liu P."/>
            <person name="Grigoriev I."/>
            <person name="Longcore J.E."/>
            <person name="James T.Y."/>
        </authorList>
    </citation>
    <scope>NUCLEOTIDE SEQUENCE</scope>
    <source>
        <strain evidence="2">JEL0476</strain>
    </source>
</reference>
<proteinExistence type="predicted"/>
<feature type="compositionally biased region" description="Basic and acidic residues" evidence="1">
    <location>
        <begin position="480"/>
        <end position="495"/>
    </location>
</feature>
<evidence type="ECO:0000313" key="3">
    <source>
        <dbReference type="Proteomes" id="UP001211065"/>
    </source>
</evidence>
<dbReference type="AlphaFoldDB" id="A0AAD5TZH4"/>
<feature type="compositionally biased region" description="Polar residues" evidence="1">
    <location>
        <begin position="13"/>
        <end position="37"/>
    </location>
</feature>
<feature type="compositionally biased region" description="Polar residues" evidence="1">
    <location>
        <begin position="289"/>
        <end position="304"/>
    </location>
</feature>
<feature type="compositionally biased region" description="Polar residues" evidence="1">
    <location>
        <begin position="46"/>
        <end position="67"/>
    </location>
</feature>
<feature type="compositionally biased region" description="Polar residues" evidence="1">
    <location>
        <begin position="89"/>
        <end position="124"/>
    </location>
</feature>
<gene>
    <name evidence="2" type="ORF">HK099_006927</name>
</gene>
<protein>
    <submittedName>
        <fullName evidence="2">Uncharacterized protein</fullName>
    </submittedName>
</protein>
<feature type="region of interest" description="Disordered" evidence="1">
    <location>
        <begin position="1"/>
        <end position="124"/>
    </location>
</feature>
<feature type="compositionally biased region" description="Polar residues" evidence="1">
    <location>
        <begin position="525"/>
        <end position="545"/>
    </location>
</feature>
<sequence>MNSLPKDNLLAKETTSTNNPPSVDFQPNTILQPNKPTLSIYGSPYHQVNSNLSPYTPFSTQANNPFNKPNLPPQGQMYFHNPRYYESPLHSSTVKLDDNTNSTAPHSASLSSTKPQTRSQSISKATQDLKKVNFNSSQLTNFSIPPLASHLSAANPKLHSANLTEKTSDILILSGTNHISETKLITKAIEDKSTVMTRCSEFNENIRKYLYNGDSNGYHLVNILKKSCPELSLEDSTINQLQKNLKQLPEFNNPIPSLTKVSLTDPEKGLELQTNVPIKSIPISDLNLGKSNTEPNFKPSQEQSIPFNNADAEFQPSLPSNENANLVIDKKSKIESSNFSDSKVQNNISDTLELETPSSTKASVREQGVNNEESEAEGEENEEEDDGEQEGGDTKKENTKSRPKRRRNASFFGRRKKKAKKNTANEEVKPTNKDENNKDDVAIEEDVDVLEIEKGSPVEEKSNSPPPVQRAPRSAPTNNGRERMLRSKKTADVVHIELTQNKATFEASKVKPVNKGPSKPISTGRKLTSKSPPGSASPKIKSTNKTLKKQDEEEILVKKVFKFDALTMAANIPELDHKYTEFGMELQNGEKSYLVTNESDLKKKFLPFSEEEVQFFEIGLKNYGKNFPKILENEFRQGYVNLLKREIEEEIETEKNGLNVDPEQTSKVLKKSDSSVSYAAAQLDIIFLD</sequence>
<organism evidence="2 3">
    <name type="scientific">Clydaea vesicula</name>
    <dbReference type="NCBI Taxonomy" id="447962"/>
    <lineage>
        <taxon>Eukaryota</taxon>
        <taxon>Fungi</taxon>
        <taxon>Fungi incertae sedis</taxon>
        <taxon>Chytridiomycota</taxon>
        <taxon>Chytridiomycota incertae sedis</taxon>
        <taxon>Chytridiomycetes</taxon>
        <taxon>Lobulomycetales</taxon>
        <taxon>Lobulomycetaceae</taxon>
        <taxon>Clydaea</taxon>
    </lineage>
</organism>
<dbReference type="Proteomes" id="UP001211065">
    <property type="component" value="Unassembled WGS sequence"/>
</dbReference>
<feature type="compositionally biased region" description="Basic and acidic residues" evidence="1">
    <location>
        <begin position="451"/>
        <end position="462"/>
    </location>
</feature>
<feature type="compositionally biased region" description="Basic and acidic residues" evidence="1">
    <location>
        <begin position="423"/>
        <end position="441"/>
    </location>
</feature>
<comment type="caution">
    <text evidence="2">The sequence shown here is derived from an EMBL/GenBank/DDBJ whole genome shotgun (WGS) entry which is preliminary data.</text>
</comment>
<accession>A0AAD5TZH4</accession>